<dbReference type="EMBL" id="CP093349">
    <property type="protein sequence ID" value="WOH09541.1"/>
    <property type="molecule type" value="Genomic_DNA"/>
</dbReference>
<evidence type="ECO:0000313" key="4">
    <source>
        <dbReference type="Proteomes" id="UP000077755"/>
    </source>
</evidence>
<name>A0A161X6X7_DAUCS</name>
<accession>A0A161X6X7</accession>
<dbReference type="GO" id="GO:0006629">
    <property type="term" value="P:lipid metabolic process"/>
    <property type="evidence" value="ECO:0007669"/>
    <property type="project" value="InterPro"/>
</dbReference>
<evidence type="ECO:0000256" key="1">
    <source>
        <dbReference type="ARBA" id="ARBA00022801"/>
    </source>
</evidence>
<protein>
    <recommendedName>
        <fullName evidence="2">Fungal lipase-type domain-containing protein</fullName>
    </recommendedName>
</protein>
<dbReference type="AlphaFoldDB" id="A0A161X6X7"/>
<reference evidence="3" key="2">
    <citation type="submission" date="2022-03" db="EMBL/GenBank/DDBJ databases">
        <title>Draft title - Genomic analysis of global carrot germplasm unveils the trajectory of domestication and the origin of high carotenoid orange carrot.</title>
        <authorList>
            <person name="Iorizzo M."/>
            <person name="Ellison S."/>
            <person name="Senalik D."/>
            <person name="Macko-Podgorni A."/>
            <person name="Grzebelus D."/>
            <person name="Bostan H."/>
            <person name="Rolling W."/>
            <person name="Curaba J."/>
            <person name="Simon P."/>
        </authorList>
    </citation>
    <scope>NUCLEOTIDE SEQUENCE</scope>
    <source>
        <tissue evidence="3">Leaf</tissue>
    </source>
</reference>
<evidence type="ECO:0000259" key="2">
    <source>
        <dbReference type="Pfam" id="PF01764"/>
    </source>
</evidence>
<dbReference type="PANTHER" id="PTHR46483">
    <property type="entry name" value="PHOSPHOLIPASE A1 PLIP2, CHLOROPLASTIC"/>
    <property type="match status" value="1"/>
</dbReference>
<dbReference type="InterPro" id="IPR002921">
    <property type="entry name" value="Fungal_lipase-type"/>
</dbReference>
<dbReference type="InterPro" id="IPR043367">
    <property type="entry name" value="PLIP1/2/3"/>
</dbReference>
<dbReference type="Pfam" id="PF01764">
    <property type="entry name" value="Lipase_3"/>
    <property type="match status" value="1"/>
</dbReference>
<dbReference type="Proteomes" id="UP000077755">
    <property type="component" value="Chromosome 7"/>
</dbReference>
<dbReference type="KEGG" id="dcr:108194899"/>
<dbReference type="GO" id="GO:0008970">
    <property type="term" value="F:phospholipase A1 activity"/>
    <property type="evidence" value="ECO:0007669"/>
    <property type="project" value="InterPro"/>
</dbReference>
<proteinExistence type="predicted"/>
<organism evidence="3 4">
    <name type="scientific">Daucus carota subsp. sativus</name>
    <name type="common">Carrot</name>
    <dbReference type="NCBI Taxonomy" id="79200"/>
    <lineage>
        <taxon>Eukaryota</taxon>
        <taxon>Viridiplantae</taxon>
        <taxon>Streptophyta</taxon>
        <taxon>Embryophyta</taxon>
        <taxon>Tracheophyta</taxon>
        <taxon>Spermatophyta</taxon>
        <taxon>Magnoliopsida</taxon>
        <taxon>eudicotyledons</taxon>
        <taxon>Gunneridae</taxon>
        <taxon>Pentapetalae</taxon>
        <taxon>asterids</taxon>
        <taxon>campanulids</taxon>
        <taxon>Apiales</taxon>
        <taxon>Apiaceae</taxon>
        <taxon>Apioideae</taxon>
        <taxon>Scandiceae</taxon>
        <taxon>Daucinae</taxon>
        <taxon>Daucus</taxon>
        <taxon>Daucus sect. Daucus</taxon>
    </lineage>
</organism>
<reference evidence="3" key="1">
    <citation type="journal article" date="2016" name="Nat. Genet.">
        <title>A high-quality carrot genome assembly provides new insights into carotenoid accumulation and asterid genome evolution.</title>
        <authorList>
            <person name="Iorizzo M."/>
            <person name="Ellison S."/>
            <person name="Senalik D."/>
            <person name="Zeng P."/>
            <person name="Satapoomin P."/>
            <person name="Huang J."/>
            <person name="Bowman M."/>
            <person name="Iovene M."/>
            <person name="Sanseverino W."/>
            <person name="Cavagnaro P."/>
            <person name="Yildiz M."/>
            <person name="Macko-Podgorni A."/>
            <person name="Moranska E."/>
            <person name="Grzebelus E."/>
            <person name="Grzebelus D."/>
            <person name="Ashrafi H."/>
            <person name="Zheng Z."/>
            <person name="Cheng S."/>
            <person name="Spooner D."/>
            <person name="Van Deynze A."/>
            <person name="Simon P."/>
        </authorList>
    </citation>
    <scope>NUCLEOTIDE SEQUENCE</scope>
    <source>
        <tissue evidence="3">Leaf</tissue>
    </source>
</reference>
<evidence type="ECO:0000313" key="3">
    <source>
        <dbReference type="EMBL" id="WOH09541.1"/>
    </source>
</evidence>
<dbReference type="Gramene" id="KZM88173">
    <property type="protein sequence ID" value="KZM88173"/>
    <property type="gene ID" value="DCAR_025248"/>
</dbReference>
<dbReference type="OMA" id="NTHTRCF"/>
<dbReference type="InterPro" id="IPR029058">
    <property type="entry name" value="AB_hydrolase_fold"/>
</dbReference>
<dbReference type="PANTHER" id="PTHR46483:SF1">
    <property type="entry name" value="PHOSPHOLIPASE A1 PLIP1, CHLOROPLASTIC"/>
    <property type="match status" value="1"/>
</dbReference>
<dbReference type="SUPFAM" id="SSF53474">
    <property type="entry name" value="alpha/beta-Hydrolases"/>
    <property type="match status" value="1"/>
</dbReference>
<feature type="domain" description="Fungal lipase-type" evidence="2">
    <location>
        <begin position="345"/>
        <end position="482"/>
    </location>
</feature>
<sequence length="633" mass="71107">MACTNMSSSRSYMKGRKIYRAFPQNDVCFHVRMLRLNNRCSSNAFKLHRSGSSVTKCLSGTSEEANVADDHFKSNEMDEEERKRGVYKGADWVERIMQIRTNWLTKKQINEIGSDSFACEDCDQDTEECEVEETNRETFSKLLKKVSWSDTKLLSQSAFLCNMGYAITEMKAMDLRRYFGLEFVTSSLEKKAEAAATKATLDQDSNWPPVDASPATEIASGESSDSDKNCLNNHPSVAYEIGKSAASYVHSCAEDLSLQGSEKQDEDNRMTFEIDESKLPHEEEGSAPRVYKTEVLAVYEAASTMTAVFEEGEKKKEAAIAHQSILSLPVEWFVCDDPSTYTRCIIIQGSDSLASWQSNLLFEPTKFEGTDALVHRGTYEAAKKILQQLEPIIMEHQDKYGEQAKFCFSGHCFGGSISLLVNLMLLTRKVVKPSALRPVVTFGSPFVFCGGHKILDVLGLNEDDIHCVIMHRDIVPRAFSCNYPDHVAELLKRLHETFRSHPCLINNKVLYTPMGKVFILQPDENLSPCHPLLPSGIALYALENPQCCSSKNALMAFLNSPHPLETLSNFTAYGSRGTIVRDHDSSNYLKAINGVLRKNMKAVVRTARRQRNLLWPILSWQSPHAWGSCPEDK</sequence>
<dbReference type="CDD" id="cd00519">
    <property type="entry name" value="Lipase_3"/>
    <property type="match status" value="1"/>
</dbReference>
<dbReference type="OrthoDB" id="438440at2759"/>
<keyword evidence="1" id="KW-0378">Hydrolase</keyword>
<gene>
    <name evidence="3" type="ORF">DCAR_0728998</name>
</gene>
<dbReference type="Gene3D" id="3.40.50.1820">
    <property type="entry name" value="alpha/beta hydrolase"/>
    <property type="match status" value="1"/>
</dbReference>
<keyword evidence="4" id="KW-1185">Reference proteome</keyword>